<dbReference type="OrthoDB" id="549243at2759"/>
<gene>
    <name evidence="1" type="ORF">OSB1V03_LOCUS16509</name>
</gene>
<organism evidence="1">
    <name type="scientific">Medioppia subpectinata</name>
    <dbReference type="NCBI Taxonomy" id="1979941"/>
    <lineage>
        <taxon>Eukaryota</taxon>
        <taxon>Metazoa</taxon>
        <taxon>Ecdysozoa</taxon>
        <taxon>Arthropoda</taxon>
        <taxon>Chelicerata</taxon>
        <taxon>Arachnida</taxon>
        <taxon>Acari</taxon>
        <taxon>Acariformes</taxon>
        <taxon>Sarcoptiformes</taxon>
        <taxon>Oribatida</taxon>
        <taxon>Brachypylina</taxon>
        <taxon>Oppioidea</taxon>
        <taxon>Oppiidae</taxon>
        <taxon>Medioppia</taxon>
    </lineage>
</organism>
<dbReference type="Gene3D" id="3.80.10.10">
    <property type="entry name" value="Ribonuclease Inhibitor"/>
    <property type="match status" value="1"/>
</dbReference>
<reference evidence="1" key="1">
    <citation type="submission" date="2020-11" db="EMBL/GenBank/DDBJ databases">
        <authorList>
            <person name="Tran Van P."/>
        </authorList>
    </citation>
    <scope>NUCLEOTIDE SEQUENCE</scope>
</reference>
<dbReference type="SMART" id="SM00367">
    <property type="entry name" value="LRR_CC"/>
    <property type="match status" value="2"/>
</dbReference>
<dbReference type="InterPro" id="IPR006553">
    <property type="entry name" value="Leu-rich_rpt_Cys-con_subtyp"/>
</dbReference>
<protein>
    <submittedName>
        <fullName evidence="1">Uncharacterized protein</fullName>
    </submittedName>
</protein>
<feature type="non-terminal residue" evidence="1">
    <location>
        <position position="145"/>
    </location>
</feature>
<dbReference type="Proteomes" id="UP000759131">
    <property type="component" value="Unassembled WGS sequence"/>
</dbReference>
<sequence>YDSGETTDYTVKILGQNCPNLKSLYLNCCSNYGEEGLWWLLKTATHLERLEVSNNHKINGNCFRLLAPTLRSLDISNCPKIKEKGFKELISGQNRDSLKSLTITPCNSKLMEMICLNLKNLTTLRVSTYPSSDAQTSYTLYMQCL</sequence>
<name>A0A7R9L6X9_9ACAR</name>
<dbReference type="InterPro" id="IPR032675">
    <property type="entry name" value="LRR_dom_sf"/>
</dbReference>
<evidence type="ECO:0000313" key="1">
    <source>
        <dbReference type="EMBL" id="CAD7636120.1"/>
    </source>
</evidence>
<dbReference type="EMBL" id="OC873046">
    <property type="protein sequence ID" value="CAD7636120.1"/>
    <property type="molecule type" value="Genomic_DNA"/>
</dbReference>
<evidence type="ECO:0000313" key="2">
    <source>
        <dbReference type="Proteomes" id="UP000759131"/>
    </source>
</evidence>
<dbReference type="SUPFAM" id="SSF52047">
    <property type="entry name" value="RNI-like"/>
    <property type="match status" value="1"/>
</dbReference>
<keyword evidence="2" id="KW-1185">Reference proteome</keyword>
<dbReference type="AlphaFoldDB" id="A0A7R9L6X9"/>
<accession>A0A7R9L6X9</accession>
<proteinExistence type="predicted"/>
<dbReference type="EMBL" id="CAJPIZ010018471">
    <property type="protein sequence ID" value="CAG2116550.1"/>
    <property type="molecule type" value="Genomic_DNA"/>
</dbReference>